<dbReference type="PANTHER" id="PTHR42204:SF1">
    <property type="entry name" value="INTEGRAL MEMBRANE PROTEIN"/>
    <property type="match status" value="1"/>
</dbReference>
<name>A0ABD8A805_9EURY</name>
<feature type="transmembrane region" description="Helical" evidence="1">
    <location>
        <begin position="130"/>
        <end position="148"/>
    </location>
</feature>
<dbReference type="PANTHER" id="PTHR42204">
    <property type="entry name" value="INTEGRAL MEMBRANE PROTEIN"/>
    <property type="match status" value="1"/>
</dbReference>
<evidence type="ECO:0000256" key="1">
    <source>
        <dbReference type="SAM" id="Phobius"/>
    </source>
</evidence>
<feature type="transmembrane region" description="Helical" evidence="1">
    <location>
        <begin position="187"/>
        <end position="207"/>
    </location>
</feature>
<keyword evidence="1" id="KW-0472">Membrane</keyword>
<reference evidence="3 4" key="1">
    <citation type="submission" date="2023-10" db="EMBL/GenBank/DDBJ databases">
        <title>The complete genome sequence of Methanoculleus palmolei DSM 4273.</title>
        <authorList>
            <person name="Lai S.-J."/>
            <person name="You Y.-T."/>
            <person name="Chen S.-C."/>
        </authorList>
    </citation>
    <scope>NUCLEOTIDE SEQUENCE [LARGE SCALE GENOMIC DNA]</scope>
    <source>
        <strain evidence="3 4">DSM 4273</strain>
    </source>
</reference>
<dbReference type="Pfam" id="PF01970">
    <property type="entry name" value="TctA"/>
    <property type="match status" value="1"/>
</dbReference>
<feature type="transmembrane region" description="Helical" evidence="1">
    <location>
        <begin position="265"/>
        <end position="287"/>
    </location>
</feature>
<feature type="transmembrane region" description="Helical" evidence="1">
    <location>
        <begin position="155"/>
        <end position="175"/>
    </location>
</feature>
<proteinExistence type="predicted"/>
<accession>A0ABD8A805</accession>
<organism evidence="3 4">
    <name type="scientific">Methanoculleus palmolei</name>
    <dbReference type="NCBI Taxonomy" id="72612"/>
    <lineage>
        <taxon>Archaea</taxon>
        <taxon>Methanobacteriati</taxon>
        <taxon>Methanobacteriota</taxon>
        <taxon>Stenosarchaea group</taxon>
        <taxon>Methanomicrobia</taxon>
        <taxon>Methanomicrobiales</taxon>
        <taxon>Methanomicrobiaceae</taxon>
        <taxon>Methanoculleus</taxon>
    </lineage>
</organism>
<keyword evidence="1" id="KW-1133">Transmembrane helix</keyword>
<dbReference type="EMBL" id="CP137641">
    <property type="protein sequence ID" value="WOX55245.1"/>
    <property type="molecule type" value="Genomic_DNA"/>
</dbReference>
<protein>
    <submittedName>
        <fullName evidence="3">Tripartite tricarboxylate transporter permease</fullName>
    </submittedName>
</protein>
<feature type="transmembrane region" description="Helical" evidence="1">
    <location>
        <begin position="37"/>
        <end position="59"/>
    </location>
</feature>
<feature type="transmembrane region" description="Helical" evidence="1">
    <location>
        <begin position="228"/>
        <end position="253"/>
    </location>
</feature>
<dbReference type="AlphaFoldDB" id="A0ABD8A805"/>
<feature type="transmembrane region" description="Helical" evidence="1">
    <location>
        <begin position="345"/>
        <end position="373"/>
    </location>
</feature>
<evidence type="ECO:0000313" key="3">
    <source>
        <dbReference type="EMBL" id="WOX55245.1"/>
    </source>
</evidence>
<dbReference type="Proteomes" id="UP001626603">
    <property type="component" value="Chromosome"/>
</dbReference>
<feature type="transmembrane region" description="Helical" evidence="1">
    <location>
        <begin position="385"/>
        <end position="402"/>
    </location>
</feature>
<keyword evidence="1" id="KW-0812">Transmembrane</keyword>
<keyword evidence="4" id="KW-1185">Reference proteome</keyword>
<feature type="domain" description="DUF112" evidence="2">
    <location>
        <begin position="7"/>
        <end position="388"/>
    </location>
</feature>
<sequence>MLVSIILGAAVGIVFGAVSGLVPGIHANTVAGVLLSLQAFLLVWFDPVVIASAMFSVLVTHTFLDNVPGTFLGIPDADTSLAVLPAHALCLEGRGEEAVRISALGSAVGVVLSLPLALAFVLVLPALQPAIDWGIGLVILAVAGYLIVVSESPGWALAVFSVSGVLGLFSLGYSFLAWPTGGESGVLMPLLSGLFGIAVLLQASHGLMPVQHFSGIDLPEGALRRGSILGSVAGALVGWLPGLSSATANALLTSVVGYDSNPREYILATSAANTVNAFLGLAAFYAISRTRSGVMAAISALEEIPPATAILLSGAVAAVGAYLLTVRLSRAAGWFSGVNVRRLNYAVIVFVALLSFILCGPFGVFVLLLATVVGYVPTLVNIRRVYCMGAIMVPVMVYSFSLA</sequence>
<feature type="transmembrane region" description="Helical" evidence="1">
    <location>
        <begin position="307"/>
        <end position="325"/>
    </location>
</feature>
<evidence type="ECO:0000313" key="4">
    <source>
        <dbReference type="Proteomes" id="UP001626603"/>
    </source>
</evidence>
<feature type="transmembrane region" description="Helical" evidence="1">
    <location>
        <begin position="101"/>
        <end position="124"/>
    </location>
</feature>
<evidence type="ECO:0000259" key="2">
    <source>
        <dbReference type="Pfam" id="PF01970"/>
    </source>
</evidence>
<dbReference type="InterPro" id="IPR002823">
    <property type="entry name" value="DUF112_TM"/>
</dbReference>
<gene>
    <name evidence="3" type="ORF">R6Y95_07170</name>
</gene>